<organism evidence="2 3">
    <name type="scientific">Peronospora matthiolae</name>
    <dbReference type="NCBI Taxonomy" id="2874970"/>
    <lineage>
        <taxon>Eukaryota</taxon>
        <taxon>Sar</taxon>
        <taxon>Stramenopiles</taxon>
        <taxon>Oomycota</taxon>
        <taxon>Peronosporomycetes</taxon>
        <taxon>Peronosporales</taxon>
        <taxon>Peronosporaceae</taxon>
        <taxon>Peronospora</taxon>
    </lineage>
</organism>
<feature type="compositionally biased region" description="Basic and acidic residues" evidence="1">
    <location>
        <begin position="156"/>
        <end position="165"/>
    </location>
</feature>
<sequence>MVAMSMRCAAETARKAVARLRAAEESSSQASATGGLLPAVVVQQQAVPVVKSPRGESPRATDTSSVYAAGATTHNADEPEVELIYSGESDDASDLKATPHASGSSGADTARTRLTDFGERGGIKSEIFGLSNSSDESSSHASLSDNRTRGNGGDATIRHNDRSNSGDRAATGVSAHADTTREARDQNFLRHDHQVGSPWMPSSKDLDRLVGMTTERYRIPLFDCRRILPPNSSTETILAEEEFFIDVFFKHQWYNGNRGRDGKALVQKWNAFIHNIECIGREAWIGKLDAARIRFEKRNPVGGQCKLHRMSREAGLPCLSWGETCPSCLYNANCAHREA</sequence>
<dbReference type="AlphaFoldDB" id="A0AAV1TXS9"/>
<dbReference type="EMBL" id="CAKLBY020000097">
    <property type="protein sequence ID" value="CAK7926223.1"/>
    <property type="molecule type" value="Genomic_DNA"/>
</dbReference>
<feature type="region of interest" description="Disordered" evidence="1">
    <location>
        <begin position="127"/>
        <end position="196"/>
    </location>
</feature>
<proteinExistence type="predicted"/>
<dbReference type="Proteomes" id="UP001162060">
    <property type="component" value="Unassembled WGS sequence"/>
</dbReference>
<gene>
    <name evidence="2" type="ORF">PM001_LOCUS11373</name>
</gene>
<evidence type="ECO:0000313" key="2">
    <source>
        <dbReference type="EMBL" id="CAK7926223.1"/>
    </source>
</evidence>
<evidence type="ECO:0000313" key="3">
    <source>
        <dbReference type="Proteomes" id="UP001162060"/>
    </source>
</evidence>
<feature type="compositionally biased region" description="Low complexity" evidence="1">
    <location>
        <begin position="131"/>
        <end position="144"/>
    </location>
</feature>
<feature type="region of interest" description="Disordered" evidence="1">
    <location>
        <begin position="50"/>
        <end position="110"/>
    </location>
</feature>
<comment type="caution">
    <text evidence="2">The sequence shown here is derived from an EMBL/GenBank/DDBJ whole genome shotgun (WGS) entry which is preliminary data.</text>
</comment>
<protein>
    <submittedName>
        <fullName evidence="2">Uncharacterized protein</fullName>
    </submittedName>
</protein>
<evidence type="ECO:0000256" key="1">
    <source>
        <dbReference type="SAM" id="MobiDB-lite"/>
    </source>
</evidence>
<feature type="compositionally biased region" description="Basic and acidic residues" evidence="1">
    <location>
        <begin position="178"/>
        <end position="194"/>
    </location>
</feature>
<reference evidence="2" key="1">
    <citation type="submission" date="2024-01" db="EMBL/GenBank/DDBJ databases">
        <authorList>
            <person name="Webb A."/>
        </authorList>
    </citation>
    <scope>NUCLEOTIDE SEQUENCE</scope>
    <source>
        <strain evidence="2">Pm1</strain>
    </source>
</reference>
<accession>A0AAV1TXS9</accession>
<name>A0AAV1TXS9_9STRA</name>